<dbReference type="AlphaFoldDB" id="A0AA36JQV1"/>
<evidence type="ECO:0000313" key="3">
    <source>
        <dbReference type="Proteomes" id="UP001178507"/>
    </source>
</evidence>
<accession>A0AA36JQV1</accession>
<evidence type="ECO:0000313" key="2">
    <source>
        <dbReference type="EMBL" id="CAJ1409464.1"/>
    </source>
</evidence>
<feature type="region of interest" description="Disordered" evidence="1">
    <location>
        <begin position="114"/>
        <end position="185"/>
    </location>
</feature>
<dbReference type="Proteomes" id="UP001178507">
    <property type="component" value="Unassembled WGS sequence"/>
</dbReference>
<dbReference type="Gene3D" id="1.20.5.2050">
    <property type="match status" value="2"/>
</dbReference>
<dbReference type="EMBL" id="CAUJNA010003771">
    <property type="protein sequence ID" value="CAJ1409464.1"/>
    <property type="molecule type" value="Genomic_DNA"/>
</dbReference>
<protein>
    <submittedName>
        <fullName evidence="2">Uncharacterized protein</fullName>
    </submittedName>
</protein>
<gene>
    <name evidence="2" type="ORF">EVOR1521_LOCUS30556</name>
</gene>
<proteinExistence type="predicted"/>
<sequence>MKVEKMKEEKVAEQVLEYPIKTELCQPGQDSIQPVKRRRLRRHDTQVGRNVADASGKIHTKKDVLDWHSFWLKVKHELKEQVRSMDDESLKRGGFTKEEDAGVCKVETGTAVKAEHAESSHQAGSAAIAPTSSSGAAEIGLRAGESTTSTTRLEEQKVEPGSPPDASTGVVKVEPSSEPTDSRSADGKLAAAEFEEQVALWARQCAGFRKRATWMPTRPCCPANVFFSNPVARQEEDPPCVQRLSRKELSCLRLFFERGHPLFSASLRTGPATKVPTPTVSGAAAAATQQEVGLPASSSASMKMWPWMRDLPSNIWAGRGWVYDEQSGARRLSSAGGADAMKGVQVWESIGTAEQPAAALEQPRPVNGAAPGQSASLVPAAPNYSVKPVKVLAKQQAKQSGVPGISWHSSSFRWQLQWTEKGQTGGEAARHIQNFSASSFMKDGLNEAEAEAAALEAAKAFRARLVAKGRIKEKRRGESLTSNVPGVAFKKAKKKWNVEISRPGGRRIQGGCFTEKAEAEGRALELRELHGLQRSVKASASRDELPVFQPKAPSPGVSWERQAQCWHAQLTRNKRKKDSRFRPLDHSEAELEKAFAKAVAWLKKERKEMAS</sequence>
<reference evidence="2" key="1">
    <citation type="submission" date="2023-08" db="EMBL/GenBank/DDBJ databases">
        <authorList>
            <person name="Chen Y."/>
            <person name="Shah S."/>
            <person name="Dougan E. K."/>
            <person name="Thang M."/>
            <person name="Chan C."/>
        </authorList>
    </citation>
    <scope>NUCLEOTIDE SEQUENCE</scope>
</reference>
<evidence type="ECO:0000256" key="1">
    <source>
        <dbReference type="SAM" id="MobiDB-lite"/>
    </source>
</evidence>
<keyword evidence="3" id="KW-1185">Reference proteome</keyword>
<organism evidence="2 3">
    <name type="scientific">Effrenium voratum</name>
    <dbReference type="NCBI Taxonomy" id="2562239"/>
    <lineage>
        <taxon>Eukaryota</taxon>
        <taxon>Sar</taxon>
        <taxon>Alveolata</taxon>
        <taxon>Dinophyceae</taxon>
        <taxon>Suessiales</taxon>
        <taxon>Symbiodiniaceae</taxon>
        <taxon>Effrenium</taxon>
    </lineage>
</organism>
<comment type="caution">
    <text evidence="2">The sequence shown here is derived from an EMBL/GenBank/DDBJ whole genome shotgun (WGS) entry which is preliminary data.</text>
</comment>
<name>A0AA36JQV1_9DINO</name>
<feature type="region of interest" description="Disordered" evidence="1">
    <location>
        <begin position="29"/>
        <end position="50"/>
    </location>
</feature>